<proteinExistence type="predicted"/>
<feature type="chain" id="PRO_5025575997" evidence="2">
    <location>
        <begin position="28"/>
        <end position="71"/>
    </location>
</feature>
<dbReference type="EMBL" id="GIFC01000766">
    <property type="protein sequence ID" value="MXU82849.1"/>
    <property type="molecule type" value="Transcribed_RNA"/>
</dbReference>
<feature type="compositionally biased region" description="Polar residues" evidence="1">
    <location>
        <begin position="43"/>
        <end position="58"/>
    </location>
</feature>
<name>A0A6B0TSI4_IXORI</name>
<accession>A0A6B0TSI4</accession>
<organism evidence="3">
    <name type="scientific">Ixodes ricinus</name>
    <name type="common">Common tick</name>
    <name type="synonym">Acarus ricinus</name>
    <dbReference type="NCBI Taxonomy" id="34613"/>
    <lineage>
        <taxon>Eukaryota</taxon>
        <taxon>Metazoa</taxon>
        <taxon>Ecdysozoa</taxon>
        <taxon>Arthropoda</taxon>
        <taxon>Chelicerata</taxon>
        <taxon>Arachnida</taxon>
        <taxon>Acari</taxon>
        <taxon>Parasitiformes</taxon>
        <taxon>Ixodida</taxon>
        <taxon>Ixodoidea</taxon>
        <taxon>Ixodidae</taxon>
        <taxon>Ixodinae</taxon>
        <taxon>Ixodes</taxon>
    </lineage>
</organism>
<evidence type="ECO:0000256" key="2">
    <source>
        <dbReference type="SAM" id="SignalP"/>
    </source>
</evidence>
<feature type="signal peptide" evidence="2">
    <location>
        <begin position="1"/>
        <end position="27"/>
    </location>
</feature>
<reference evidence="3" key="1">
    <citation type="submission" date="2019-12" db="EMBL/GenBank/DDBJ databases">
        <title>An insight into the sialome of adult female Ixodes ricinus ticks feeding for 6 days.</title>
        <authorList>
            <person name="Perner J."/>
            <person name="Ribeiro J.M.C."/>
        </authorList>
    </citation>
    <scope>NUCLEOTIDE SEQUENCE</scope>
    <source>
        <strain evidence="3">Semi-engorged</strain>
        <tissue evidence="3">Salivary glands</tissue>
    </source>
</reference>
<evidence type="ECO:0000313" key="3">
    <source>
        <dbReference type="EMBL" id="MXU82849.1"/>
    </source>
</evidence>
<sequence length="71" mass="7967">MSRRLRLAYASFSVFGLLGVLSPRRNALPFGQGLETDDKPRHQSSPSRTAKASNTCGQTDFCEQGQSRWHR</sequence>
<dbReference type="AlphaFoldDB" id="A0A6B0TSI4"/>
<protein>
    <submittedName>
        <fullName evidence="3">Putative secreted protein</fullName>
    </submittedName>
</protein>
<evidence type="ECO:0000256" key="1">
    <source>
        <dbReference type="SAM" id="MobiDB-lite"/>
    </source>
</evidence>
<feature type="region of interest" description="Disordered" evidence="1">
    <location>
        <begin position="28"/>
        <end position="71"/>
    </location>
</feature>
<keyword evidence="2" id="KW-0732">Signal</keyword>